<dbReference type="AlphaFoldDB" id="W5RHC3"/>
<sequence length="54" mass="6665">MPQLNPKPWFFIMLVSWIIILMLLLLKMTKHKSLNILTQKFNHKESNSWNWPWQ</sequence>
<evidence type="ECO:0000256" key="3">
    <source>
        <dbReference type="ARBA" id="ARBA00022448"/>
    </source>
</evidence>
<comment type="similarity">
    <text evidence="2 12">Belongs to the ATPase protein 8 family.</text>
</comment>
<evidence type="ECO:0000256" key="7">
    <source>
        <dbReference type="ARBA" id="ARBA00022989"/>
    </source>
</evidence>
<evidence type="ECO:0000256" key="10">
    <source>
        <dbReference type="ARBA" id="ARBA00023136"/>
    </source>
</evidence>
<evidence type="ECO:0000256" key="9">
    <source>
        <dbReference type="ARBA" id="ARBA00023128"/>
    </source>
</evidence>
<name>W5RHC3_9AMPH</name>
<accession>W5RHC3</accession>
<evidence type="ECO:0000256" key="8">
    <source>
        <dbReference type="ARBA" id="ARBA00023065"/>
    </source>
</evidence>
<evidence type="ECO:0000256" key="4">
    <source>
        <dbReference type="ARBA" id="ARBA00022547"/>
    </source>
</evidence>
<keyword evidence="7 13" id="KW-1133">Transmembrane helix</keyword>
<dbReference type="GO" id="GO:0015986">
    <property type="term" value="P:proton motive force-driven ATP synthesis"/>
    <property type="evidence" value="ECO:0007669"/>
    <property type="project" value="InterPro"/>
</dbReference>
<keyword evidence="6 12" id="KW-0375">Hydrogen ion transport</keyword>
<evidence type="ECO:0000256" key="5">
    <source>
        <dbReference type="ARBA" id="ARBA00022692"/>
    </source>
</evidence>
<protein>
    <recommendedName>
        <fullName evidence="12">ATP synthase complex subunit 8</fullName>
    </recommendedName>
</protein>
<dbReference type="GO" id="GO:0015078">
    <property type="term" value="F:proton transmembrane transporter activity"/>
    <property type="evidence" value="ECO:0007669"/>
    <property type="project" value="InterPro"/>
</dbReference>
<keyword evidence="8 12" id="KW-0406">Ion transport</keyword>
<keyword evidence="9 12" id="KW-0496">Mitochondrion</keyword>
<dbReference type="GO" id="GO:0031966">
    <property type="term" value="C:mitochondrial membrane"/>
    <property type="evidence" value="ECO:0007669"/>
    <property type="project" value="UniProtKB-SubCell"/>
</dbReference>
<evidence type="ECO:0000256" key="12">
    <source>
        <dbReference type="RuleBase" id="RU003661"/>
    </source>
</evidence>
<keyword evidence="11" id="KW-0066">ATP synthesis</keyword>
<dbReference type="EMBL" id="KF540156">
    <property type="protein sequence ID" value="AGZ19020.1"/>
    <property type="molecule type" value="Genomic_DNA"/>
</dbReference>
<dbReference type="PANTHER" id="PTHR39937:SF1">
    <property type="entry name" value="ATP SYNTHASE PROTEIN 8"/>
    <property type="match status" value="1"/>
</dbReference>
<evidence type="ECO:0000313" key="14">
    <source>
        <dbReference type="EMBL" id="AGZ19020.1"/>
    </source>
</evidence>
<dbReference type="GO" id="GO:0045259">
    <property type="term" value="C:proton-transporting ATP synthase complex"/>
    <property type="evidence" value="ECO:0007669"/>
    <property type="project" value="UniProtKB-KW"/>
</dbReference>
<comment type="subcellular location">
    <subcellularLocation>
        <location evidence="1 12">Mitochondrion membrane</location>
        <topology evidence="1 12">Single-pass membrane protein</topology>
    </subcellularLocation>
</comment>
<gene>
    <name evidence="14" type="primary">ATP8</name>
</gene>
<organism evidence="14">
    <name type="scientific">Idiocranium cf. russeli BMNH 2008.409</name>
    <dbReference type="NCBI Taxonomy" id="1415578"/>
    <lineage>
        <taxon>Eukaryota</taxon>
        <taxon>Metazoa</taxon>
        <taxon>Chordata</taxon>
        <taxon>Craniata</taxon>
        <taxon>Vertebrata</taxon>
        <taxon>Euteleostomi</taxon>
        <taxon>Amphibia</taxon>
        <taxon>Gymnophiona</taxon>
        <taxon>Indotyphlidae</taxon>
        <taxon>Idiocranium</taxon>
    </lineage>
</organism>
<evidence type="ECO:0000256" key="6">
    <source>
        <dbReference type="ARBA" id="ARBA00022781"/>
    </source>
</evidence>
<dbReference type="Pfam" id="PF00895">
    <property type="entry name" value="ATP-synt_8"/>
    <property type="match status" value="1"/>
</dbReference>
<reference evidence="14" key="1">
    <citation type="journal article" date="2014" name="Mol. Phylogenet. Evol.">
        <title>Life-history evolution and mitogenomic phylogeny of caecilian amphibians.</title>
        <authorList>
            <person name="San Mauro D."/>
            <person name="Gower D.J."/>
            <person name="Muller H."/>
            <person name="Loader S.P."/>
            <person name="Zardoya R."/>
            <person name="Nussbaum R.A."/>
            <person name="Wilkinson M."/>
        </authorList>
    </citation>
    <scope>NUCLEOTIDE SEQUENCE</scope>
</reference>
<feature type="transmembrane region" description="Helical" evidence="13">
    <location>
        <begin position="6"/>
        <end position="26"/>
    </location>
</feature>
<dbReference type="PANTHER" id="PTHR39937">
    <property type="entry name" value="ATP SYNTHASE PROTEIN 8"/>
    <property type="match status" value="1"/>
</dbReference>
<evidence type="ECO:0000256" key="13">
    <source>
        <dbReference type="SAM" id="Phobius"/>
    </source>
</evidence>
<evidence type="ECO:0000256" key="1">
    <source>
        <dbReference type="ARBA" id="ARBA00004304"/>
    </source>
</evidence>
<keyword evidence="4 12" id="KW-0138">CF(0)</keyword>
<proteinExistence type="inferred from homology"/>
<evidence type="ECO:0000256" key="11">
    <source>
        <dbReference type="ARBA" id="ARBA00023310"/>
    </source>
</evidence>
<keyword evidence="3 12" id="KW-0813">Transport</keyword>
<geneLocation type="mitochondrion" evidence="14"/>
<keyword evidence="5 12" id="KW-0812">Transmembrane</keyword>
<dbReference type="InterPro" id="IPR001421">
    <property type="entry name" value="ATP8_metazoa"/>
</dbReference>
<keyword evidence="10 13" id="KW-0472">Membrane</keyword>
<evidence type="ECO:0000256" key="2">
    <source>
        <dbReference type="ARBA" id="ARBA00008892"/>
    </source>
</evidence>
<dbReference type="InterPro" id="IPR050635">
    <property type="entry name" value="ATPase_protein_8"/>
</dbReference>